<accession>A0A0A8ZSN2</accession>
<reference evidence="2" key="1">
    <citation type="submission" date="2014-09" db="EMBL/GenBank/DDBJ databases">
        <authorList>
            <person name="Magalhaes I.L.F."/>
            <person name="Oliveira U."/>
            <person name="Santos F.R."/>
            <person name="Vidigal T.H.D.A."/>
            <person name="Brescovit A.D."/>
            <person name="Santos A.J."/>
        </authorList>
    </citation>
    <scope>NUCLEOTIDE SEQUENCE</scope>
    <source>
        <tissue evidence="2">Shoot tissue taken approximately 20 cm above the soil surface</tissue>
    </source>
</reference>
<keyword evidence="1" id="KW-0812">Transmembrane</keyword>
<evidence type="ECO:0000256" key="1">
    <source>
        <dbReference type="SAM" id="Phobius"/>
    </source>
</evidence>
<sequence>MRAINVTQLLIDPKLTVLRLVHTVSLDKVIILVYRCKKIISMVMLWFCLMFNYMIII</sequence>
<name>A0A0A8ZSN2_ARUDO</name>
<organism evidence="2">
    <name type="scientific">Arundo donax</name>
    <name type="common">Giant reed</name>
    <name type="synonym">Donax arundinaceus</name>
    <dbReference type="NCBI Taxonomy" id="35708"/>
    <lineage>
        <taxon>Eukaryota</taxon>
        <taxon>Viridiplantae</taxon>
        <taxon>Streptophyta</taxon>
        <taxon>Embryophyta</taxon>
        <taxon>Tracheophyta</taxon>
        <taxon>Spermatophyta</taxon>
        <taxon>Magnoliopsida</taxon>
        <taxon>Liliopsida</taxon>
        <taxon>Poales</taxon>
        <taxon>Poaceae</taxon>
        <taxon>PACMAD clade</taxon>
        <taxon>Arundinoideae</taxon>
        <taxon>Arundineae</taxon>
        <taxon>Arundo</taxon>
    </lineage>
</organism>
<protein>
    <submittedName>
        <fullName evidence="2">Uncharacterized protein</fullName>
    </submittedName>
</protein>
<reference evidence="2" key="2">
    <citation type="journal article" date="2015" name="Data Brief">
        <title>Shoot transcriptome of the giant reed, Arundo donax.</title>
        <authorList>
            <person name="Barrero R.A."/>
            <person name="Guerrero F.D."/>
            <person name="Moolhuijzen P."/>
            <person name="Goolsby J.A."/>
            <person name="Tidwell J."/>
            <person name="Bellgard S.E."/>
            <person name="Bellgard M.I."/>
        </authorList>
    </citation>
    <scope>NUCLEOTIDE SEQUENCE</scope>
    <source>
        <tissue evidence="2">Shoot tissue taken approximately 20 cm above the soil surface</tissue>
    </source>
</reference>
<feature type="transmembrane region" description="Helical" evidence="1">
    <location>
        <begin position="39"/>
        <end position="56"/>
    </location>
</feature>
<dbReference type="AlphaFoldDB" id="A0A0A8ZSN2"/>
<evidence type="ECO:0000313" key="2">
    <source>
        <dbReference type="EMBL" id="JAD37842.1"/>
    </source>
</evidence>
<keyword evidence="1" id="KW-0472">Membrane</keyword>
<proteinExistence type="predicted"/>
<dbReference type="EMBL" id="GBRH01260053">
    <property type="protein sequence ID" value="JAD37842.1"/>
    <property type="molecule type" value="Transcribed_RNA"/>
</dbReference>
<keyword evidence="1" id="KW-1133">Transmembrane helix</keyword>